<accession>A0ABY3NHY1</accession>
<evidence type="ECO:0000256" key="1">
    <source>
        <dbReference type="SAM" id="SignalP"/>
    </source>
</evidence>
<dbReference type="Pfam" id="PF01120">
    <property type="entry name" value="Alpha_L_fucos"/>
    <property type="match status" value="1"/>
</dbReference>
<evidence type="ECO:0000313" key="3">
    <source>
        <dbReference type="EMBL" id="TYO92226.1"/>
    </source>
</evidence>
<dbReference type="EMBL" id="VNHK01000005">
    <property type="protein sequence ID" value="TYO92226.1"/>
    <property type="molecule type" value="Genomic_DNA"/>
</dbReference>
<comment type="caution">
    <text evidence="3">The sequence shown here is derived from an EMBL/GenBank/DDBJ whole genome shotgun (WGS) entry which is preliminary data.</text>
</comment>
<evidence type="ECO:0000313" key="4">
    <source>
        <dbReference type="Proteomes" id="UP000324513"/>
    </source>
</evidence>
<protein>
    <submittedName>
        <fullName evidence="3">Alpha-L-fucosidase</fullName>
    </submittedName>
</protein>
<evidence type="ECO:0000259" key="2">
    <source>
        <dbReference type="Pfam" id="PF01120"/>
    </source>
</evidence>
<feature type="domain" description="Glycoside hydrolase family 29 N-terminal" evidence="2">
    <location>
        <begin position="14"/>
        <end position="56"/>
    </location>
</feature>
<dbReference type="InterPro" id="IPR017853">
    <property type="entry name" value="GH"/>
</dbReference>
<dbReference type="Proteomes" id="UP000324513">
    <property type="component" value="Unassembled WGS sequence"/>
</dbReference>
<sequence>MKKIILSLLLCSSLGAAAQGYIPPKEPEVQQKLKQWQDKKFGIIIHWGLYSIPGIVESLF</sequence>
<organism evidence="3 4">
    <name type="scientific">Elizabethkingia miricola</name>
    <name type="common">Chryseobacterium miricola</name>
    <dbReference type="NCBI Taxonomy" id="172045"/>
    <lineage>
        <taxon>Bacteria</taxon>
        <taxon>Pseudomonadati</taxon>
        <taxon>Bacteroidota</taxon>
        <taxon>Flavobacteriia</taxon>
        <taxon>Flavobacteriales</taxon>
        <taxon>Weeksellaceae</taxon>
        <taxon>Elizabethkingia</taxon>
    </lineage>
</organism>
<keyword evidence="1" id="KW-0732">Signal</keyword>
<dbReference type="SUPFAM" id="SSF51445">
    <property type="entry name" value="(Trans)glycosidases"/>
    <property type="match status" value="1"/>
</dbReference>
<reference evidence="3 4" key="1">
    <citation type="submission" date="2019-07" db="EMBL/GenBank/DDBJ databases">
        <title>Genomic Encyclopedia of Archaeal and Bacterial Type Strains, Phase II (KMG-II): from individual species to whole genera.</title>
        <authorList>
            <person name="Goeker M."/>
        </authorList>
    </citation>
    <scope>NUCLEOTIDE SEQUENCE [LARGE SCALE GENOMIC DNA]</scope>
    <source>
        <strain evidence="3 4">DSM 14571</strain>
    </source>
</reference>
<keyword evidence="4" id="KW-1185">Reference proteome</keyword>
<gene>
    <name evidence="3" type="ORF">LX74_01891</name>
</gene>
<dbReference type="InterPro" id="IPR057739">
    <property type="entry name" value="Glyco_hydro_29_N"/>
</dbReference>
<feature type="chain" id="PRO_5047075494" evidence="1">
    <location>
        <begin position="19"/>
        <end position="60"/>
    </location>
</feature>
<dbReference type="RefSeq" id="WP_221407058.1">
    <property type="nucleotide sequence ID" value="NZ_FLSS01000036.1"/>
</dbReference>
<proteinExistence type="predicted"/>
<dbReference type="Gene3D" id="3.20.20.80">
    <property type="entry name" value="Glycosidases"/>
    <property type="match status" value="1"/>
</dbReference>
<feature type="signal peptide" evidence="1">
    <location>
        <begin position="1"/>
        <end position="18"/>
    </location>
</feature>
<name>A0ABY3NHY1_ELIMR</name>